<keyword evidence="3 5" id="KW-0808">Transferase</keyword>
<dbReference type="PROSITE" id="PS00097">
    <property type="entry name" value="CARBAMOYLTRANSFERASE"/>
    <property type="match status" value="1"/>
</dbReference>
<dbReference type="AlphaFoldDB" id="A0A9Q4PWC9"/>
<evidence type="ECO:0000256" key="3">
    <source>
        <dbReference type="ARBA" id="ARBA00022679"/>
    </source>
</evidence>
<dbReference type="NCBIfam" id="NF001986">
    <property type="entry name" value="PRK00779.1"/>
    <property type="match status" value="1"/>
</dbReference>
<dbReference type="EC" id="2.1.3.3" evidence="2 5"/>
<dbReference type="PRINTS" id="PR00102">
    <property type="entry name" value="OTCASE"/>
</dbReference>
<feature type="binding site" evidence="5">
    <location>
        <begin position="52"/>
        <end position="55"/>
    </location>
    <ligand>
        <name>carbamoyl phosphate</name>
        <dbReference type="ChEBI" id="CHEBI:58228"/>
    </ligand>
</feature>
<feature type="binding site" evidence="5">
    <location>
        <begin position="225"/>
        <end position="226"/>
    </location>
    <ligand>
        <name>L-ornithine</name>
        <dbReference type="ChEBI" id="CHEBI:46911"/>
    </ligand>
</feature>
<feature type="domain" description="Aspartate/ornithine carbamoyltransferase Asp/Orn-binding" evidence="6">
    <location>
        <begin position="149"/>
        <end position="299"/>
    </location>
</feature>
<name>A0A9Q4PWC9_9EURY</name>
<evidence type="ECO:0000313" key="9">
    <source>
        <dbReference type="Proteomes" id="UP001143747"/>
    </source>
</evidence>
<keyword evidence="5" id="KW-0963">Cytoplasm</keyword>
<dbReference type="NCBIfam" id="TIGR00658">
    <property type="entry name" value="orni_carb_tr"/>
    <property type="match status" value="1"/>
</dbReference>
<feature type="binding site" evidence="5">
    <location>
        <position position="289"/>
    </location>
    <ligand>
        <name>carbamoyl phosphate</name>
        <dbReference type="ChEBI" id="CHEBI:58228"/>
    </ligand>
</feature>
<gene>
    <name evidence="8" type="primary">argF</name>
    <name evidence="8" type="ORF">L0665_01110</name>
</gene>
<evidence type="ECO:0000313" key="8">
    <source>
        <dbReference type="EMBL" id="MDE4907226.1"/>
    </source>
</evidence>
<evidence type="ECO:0000259" key="7">
    <source>
        <dbReference type="Pfam" id="PF02729"/>
    </source>
</evidence>
<keyword evidence="9" id="KW-1185">Reference proteome</keyword>
<comment type="similarity">
    <text evidence="1 5">Belongs to the aspartate/ornithine carbamoyltransferase superfamily. OTCase family.</text>
</comment>
<feature type="binding site" evidence="5">
    <location>
        <position position="161"/>
    </location>
    <ligand>
        <name>L-ornithine</name>
        <dbReference type="ChEBI" id="CHEBI:46911"/>
    </ligand>
</feature>
<dbReference type="PRINTS" id="PR00100">
    <property type="entry name" value="AOTCASE"/>
</dbReference>
<dbReference type="SUPFAM" id="SSF53671">
    <property type="entry name" value="Aspartate/ornithine carbamoyltransferase"/>
    <property type="match status" value="1"/>
</dbReference>
<comment type="caution">
    <text evidence="8">The sequence shown here is derived from an EMBL/GenBank/DDBJ whole genome shotgun (WGS) entry which is preliminary data.</text>
</comment>
<evidence type="ECO:0000256" key="2">
    <source>
        <dbReference type="ARBA" id="ARBA00013007"/>
    </source>
</evidence>
<dbReference type="Pfam" id="PF02729">
    <property type="entry name" value="OTCace_N"/>
    <property type="match status" value="1"/>
</dbReference>
<organism evidence="8 9">
    <name type="scientific">Methanogenium marinum</name>
    <dbReference type="NCBI Taxonomy" id="348610"/>
    <lineage>
        <taxon>Archaea</taxon>
        <taxon>Methanobacteriati</taxon>
        <taxon>Methanobacteriota</taxon>
        <taxon>Stenosarchaea group</taxon>
        <taxon>Methanomicrobia</taxon>
        <taxon>Methanomicrobiales</taxon>
        <taxon>Methanomicrobiaceae</taxon>
        <taxon>Methanogenium</taxon>
    </lineage>
</organism>
<dbReference type="PANTHER" id="PTHR45753">
    <property type="entry name" value="ORNITHINE CARBAMOYLTRANSFERASE, MITOCHONDRIAL"/>
    <property type="match status" value="1"/>
</dbReference>
<sequence length="304" mass="33249">MKRDLLSILDLSTAELHGIVDSAIHLKALRIAGTDHSLPRKCALGMIFEKASTRTRTSFEVGMFELGGHALFMNPDDMQLGRGEEVRDTARVLSRYLSLIMIRSYRHETAVELAKYADIPVINGLSDKEHPCQILADIMTMKETFGTTEGLRVAYVGDSNNVCNSLLLAAPMAGYSMAVASPDGFQPKEEILNEADCVNARYEICTSPEKAVSGADVIYTDTWTSMGSENEHDARLRSFAGFTVDDALMQNAADGVKVMHCLPAHRGEEISAAVMDGPASIVWDQAENRLHAQKALLTMLLGIK</sequence>
<dbReference type="GO" id="GO:0019240">
    <property type="term" value="P:citrulline biosynthetic process"/>
    <property type="evidence" value="ECO:0007669"/>
    <property type="project" value="TreeGrafter"/>
</dbReference>
<feature type="binding site" evidence="5">
    <location>
        <position position="103"/>
    </location>
    <ligand>
        <name>carbamoyl phosphate</name>
        <dbReference type="ChEBI" id="CHEBI:58228"/>
    </ligand>
</feature>
<dbReference type="Gene3D" id="3.40.50.1370">
    <property type="entry name" value="Aspartate/ornithine carbamoyltransferase"/>
    <property type="match status" value="2"/>
</dbReference>
<feature type="binding site" evidence="5">
    <location>
        <position position="221"/>
    </location>
    <ligand>
        <name>L-ornithine</name>
        <dbReference type="ChEBI" id="CHEBI:46911"/>
    </ligand>
</feature>
<protein>
    <recommendedName>
        <fullName evidence="2 5">Ornithine carbamoyltransferase</fullName>
        <shortName evidence="5">OTCase</shortName>
        <ecNumber evidence="2 5">2.1.3.3</ecNumber>
    </recommendedName>
</protein>
<dbReference type="FunFam" id="3.40.50.1370:FF:000008">
    <property type="entry name" value="Ornithine carbamoyltransferase"/>
    <property type="match status" value="1"/>
</dbReference>
<dbReference type="InterPro" id="IPR006131">
    <property type="entry name" value="Asp_carbamoyltransf_Asp/Orn-bd"/>
</dbReference>
<dbReference type="InterPro" id="IPR036901">
    <property type="entry name" value="Asp/Orn_carbamoylTrfase_sf"/>
</dbReference>
<dbReference type="Proteomes" id="UP001143747">
    <property type="component" value="Unassembled WGS sequence"/>
</dbReference>
<dbReference type="GO" id="GO:0016597">
    <property type="term" value="F:amino acid binding"/>
    <property type="evidence" value="ECO:0007669"/>
    <property type="project" value="InterPro"/>
</dbReference>
<dbReference type="InterPro" id="IPR002292">
    <property type="entry name" value="Orn/put_carbamltrans"/>
</dbReference>
<dbReference type="Pfam" id="PF00185">
    <property type="entry name" value="OTCace"/>
    <property type="match status" value="1"/>
</dbReference>
<dbReference type="GO" id="GO:0004585">
    <property type="term" value="F:ornithine carbamoyltransferase activity"/>
    <property type="evidence" value="ECO:0007669"/>
    <property type="project" value="UniProtKB-UniRule"/>
</dbReference>
<feature type="binding site" evidence="5">
    <location>
        <begin position="130"/>
        <end position="133"/>
    </location>
    <ligand>
        <name>carbamoyl phosphate</name>
        <dbReference type="ChEBI" id="CHEBI:58228"/>
    </ligand>
</feature>
<dbReference type="InterPro" id="IPR006132">
    <property type="entry name" value="Asp/Orn_carbamoyltranf_P-bd"/>
</dbReference>
<dbReference type="RefSeq" id="WP_274923890.1">
    <property type="nucleotide sequence ID" value="NZ_JAKELO010000002.1"/>
</dbReference>
<feature type="domain" description="Aspartate/ornithine carbamoyltransferase carbamoyl-P binding" evidence="7">
    <location>
        <begin position="3"/>
        <end position="143"/>
    </location>
</feature>
<accession>A0A9Q4PWC9</accession>
<evidence type="ECO:0000256" key="1">
    <source>
        <dbReference type="ARBA" id="ARBA00007805"/>
    </source>
</evidence>
<dbReference type="InterPro" id="IPR024904">
    <property type="entry name" value="OTCase_ArgI"/>
</dbReference>
<reference evidence="8" key="1">
    <citation type="submission" date="2022-01" db="EMBL/GenBank/DDBJ databases">
        <title>Draft genome of Methanogenium marinum DSM 15558.</title>
        <authorList>
            <person name="Chen S.-C."/>
            <person name="You Y.-T."/>
        </authorList>
    </citation>
    <scope>NUCLEOTIDE SEQUENCE</scope>
    <source>
        <strain evidence="8">DSM 15558</strain>
    </source>
</reference>
<dbReference type="PANTHER" id="PTHR45753:SF3">
    <property type="entry name" value="ORNITHINE TRANSCARBAMYLASE, MITOCHONDRIAL"/>
    <property type="match status" value="1"/>
</dbReference>
<feature type="binding site" evidence="5">
    <location>
        <begin position="261"/>
        <end position="262"/>
    </location>
    <ligand>
        <name>carbamoyl phosphate</name>
        <dbReference type="ChEBI" id="CHEBI:58228"/>
    </ligand>
</feature>
<dbReference type="GO" id="GO:0005737">
    <property type="term" value="C:cytoplasm"/>
    <property type="evidence" value="ECO:0007669"/>
    <property type="project" value="UniProtKB-SubCell"/>
</dbReference>
<evidence type="ECO:0000256" key="4">
    <source>
        <dbReference type="ARBA" id="ARBA00048772"/>
    </source>
</evidence>
<comment type="catalytic activity">
    <reaction evidence="4 5">
        <text>carbamoyl phosphate + L-ornithine = L-citrulline + phosphate + H(+)</text>
        <dbReference type="Rhea" id="RHEA:19513"/>
        <dbReference type="ChEBI" id="CHEBI:15378"/>
        <dbReference type="ChEBI" id="CHEBI:43474"/>
        <dbReference type="ChEBI" id="CHEBI:46911"/>
        <dbReference type="ChEBI" id="CHEBI:57743"/>
        <dbReference type="ChEBI" id="CHEBI:58228"/>
        <dbReference type="EC" id="2.1.3.3"/>
    </reaction>
</comment>
<proteinExistence type="inferred from homology"/>
<dbReference type="HAMAP" id="MF_01109">
    <property type="entry name" value="OTCase"/>
    <property type="match status" value="1"/>
</dbReference>
<feature type="binding site" evidence="5">
    <location>
        <position position="79"/>
    </location>
    <ligand>
        <name>carbamoyl phosphate</name>
        <dbReference type="ChEBI" id="CHEBI:58228"/>
    </ligand>
</feature>
<evidence type="ECO:0000256" key="5">
    <source>
        <dbReference type="HAMAP-Rule" id="MF_01109"/>
    </source>
</evidence>
<evidence type="ECO:0000259" key="6">
    <source>
        <dbReference type="Pfam" id="PF00185"/>
    </source>
</evidence>
<dbReference type="EMBL" id="JAKELO010000002">
    <property type="protein sequence ID" value="MDE4907226.1"/>
    <property type="molecule type" value="Genomic_DNA"/>
</dbReference>
<dbReference type="GO" id="GO:0042450">
    <property type="term" value="P:L-arginine biosynthetic process via ornithine"/>
    <property type="evidence" value="ECO:0007669"/>
    <property type="project" value="UniProtKB-UniRule"/>
</dbReference>
<comment type="subcellular location">
    <subcellularLocation>
        <location evidence="5">Cytoplasm</location>
    </subcellularLocation>
</comment>
<dbReference type="InterPro" id="IPR006130">
    <property type="entry name" value="Asp/Orn_carbamoylTrfase"/>
</dbReference>